<dbReference type="InterPro" id="IPR010982">
    <property type="entry name" value="Lambda_DNA-bd_dom_sf"/>
</dbReference>
<dbReference type="Gene3D" id="3.40.50.2300">
    <property type="match status" value="2"/>
</dbReference>
<dbReference type="InterPro" id="IPR000843">
    <property type="entry name" value="HTH_LacI"/>
</dbReference>
<dbReference type="PANTHER" id="PTHR30146">
    <property type="entry name" value="LACI-RELATED TRANSCRIPTIONAL REPRESSOR"/>
    <property type="match status" value="1"/>
</dbReference>
<keyword evidence="3" id="KW-0804">Transcription</keyword>
<accession>A0A2I1M858</accession>
<dbReference type="SMART" id="SM00354">
    <property type="entry name" value="HTH_LACI"/>
    <property type="match status" value="1"/>
</dbReference>
<evidence type="ECO:0000313" key="5">
    <source>
        <dbReference type="EMBL" id="PKZ16277.1"/>
    </source>
</evidence>
<dbReference type="GO" id="GO:0003700">
    <property type="term" value="F:DNA-binding transcription factor activity"/>
    <property type="evidence" value="ECO:0007669"/>
    <property type="project" value="TreeGrafter"/>
</dbReference>
<gene>
    <name evidence="5" type="ORF">CYJ32_02305</name>
</gene>
<evidence type="ECO:0000259" key="4">
    <source>
        <dbReference type="PROSITE" id="PS50932"/>
    </source>
</evidence>
<dbReference type="GO" id="GO:0000976">
    <property type="term" value="F:transcription cis-regulatory region binding"/>
    <property type="evidence" value="ECO:0007669"/>
    <property type="project" value="TreeGrafter"/>
</dbReference>
<dbReference type="Gene3D" id="1.10.260.40">
    <property type="entry name" value="lambda repressor-like DNA-binding domains"/>
    <property type="match status" value="1"/>
</dbReference>
<sequence>MAGKTKVTISDVARTAGVSNSAVSYALNGKPGVSEDTREKVLKVAEQMGWKPNMAAKALSDASTRTVGLVIEVDSEVLSVESYFMELIAGLGDALEDYDYSLLVRIVSDSQNAMRIHRNWIATGSVDAMLVMNVEVGDPRIDFYKEHSAMPVLAIADPSVTHGLPSMTSDDAEGARMIVNYLHELGHTHIARVAGPERYAHTFIRDRAFMEESASLGMTCDCLHSDYSPEQGRDMTNRLFAFSDSPTAIVYDNDVMAIAALHVAAERGLSVPDDISIMSWDDSFACTATTPGITALWRDIPRLGAKAVPMLMDLIEGNTVENAMESPYELVQRGSTGAPKIVGE</sequence>
<dbReference type="PROSITE" id="PS50932">
    <property type="entry name" value="HTH_LACI_2"/>
    <property type="match status" value="1"/>
</dbReference>
<evidence type="ECO:0000313" key="6">
    <source>
        <dbReference type="Proteomes" id="UP000242263"/>
    </source>
</evidence>
<dbReference type="SUPFAM" id="SSF53822">
    <property type="entry name" value="Periplasmic binding protein-like I"/>
    <property type="match status" value="1"/>
</dbReference>
<dbReference type="SUPFAM" id="SSF47413">
    <property type="entry name" value="lambda repressor-like DNA-binding domains"/>
    <property type="match status" value="1"/>
</dbReference>
<organism evidence="5 6">
    <name type="scientific">Alloscardovia omnicolens</name>
    <dbReference type="NCBI Taxonomy" id="419015"/>
    <lineage>
        <taxon>Bacteria</taxon>
        <taxon>Bacillati</taxon>
        <taxon>Actinomycetota</taxon>
        <taxon>Actinomycetes</taxon>
        <taxon>Bifidobacteriales</taxon>
        <taxon>Bifidobacteriaceae</taxon>
        <taxon>Alloscardovia</taxon>
    </lineage>
</organism>
<proteinExistence type="predicted"/>
<dbReference type="PANTHER" id="PTHR30146:SF155">
    <property type="entry name" value="ALANINE RACEMASE"/>
    <property type="match status" value="1"/>
</dbReference>
<reference evidence="5 6" key="1">
    <citation type="submission" date="2017-12" db="EMBL/GenBank/DDBJ databases">
        <title>Phylogenetic diversity of female urinary microbiome.</title>
        <authorList>
            <person name="Thomas-White K."/>
            <person name="Wolfe A.J."/>
        </authorList>
    </citation>
    <scope>NUCLEOTIDE SEQUENCE [LARGE SCALE GENOMIC DNA]</scope>
    <source>
        <strain evidence="5 6">UMB0064</strain>
    </source>
</reference>
<dbReference type="InterPro" id="IPR046335">
    <property type="entry name" value="LacI/GalR-like_sensor"/>
</dbReference>
<dbReference type="AlphaFoldDB" id="A0A2I1M858"/>
<evidence type="ECO:0000256" key="2">
    <source>
        <dbReference type="ARBA" id="ARBA00023125"/>
    </source>
</evidence>
<evidence type="ECO:0000256" key="3">
    <source>
        <dbReference type="ARBA" id="ARBA00023163"/>
    </source>
</evidence>
<protein>
    <submittedName>
        <fullName evidence="5">LacI family transcriptional regulator</fullName>
    </submittedName>
</protein>
<dbReference type="RefSeq" id="WP_021618740.1">
    <property type="nucleotide sequence ID" value="NZ_CAMYCS010000002.1"/>
</dbReference>
<dbReference type="EMBL" id="PKGU01000001">
    <property type="protein sequence ID" value="PKZ16277.1"/>
    <property type="molecule type" value="Genomic_DNA"/>
</dbReference>
<evidence type="ECO:0000256" key="1">
    <source>
        <dbReference type="ARBA" id="ARBA00023015"/>
    </source>
</evidence>
<dbReference type="InterPro" id="IPR028082">
    <property type="entry name" value="Peripla_BP_I"/>
</dbReference>
<dbReference type="Pfam" id="PF00356">
    <property type="entry name" value="LacI"/>
    <property type="match status" value="1"/>
</dbReference>
<keyword evidence="2" id="KW-0238">DNA-binding</keyword>
<comment type="caution">
    <text evidence="5">The sequence shown here is derived from an EMBL/GenBank/DDBJ whole genome shotgun (WGS) entry which is preliminary data.</text>
</comment>
<dbReference type="Proteomes" id="UP000242263">
    <property type="component" value="Unassembled WGS sequence"/>
</dbReference>
<dbReference type="Pfam" id="PF13377">
    <property type="entry name" value="Peripla_BP_3"/>
    <property type="match status" value="1"/>
</dbReference>
<dbReference type="CDD" id="cd01392">
    <property type="entry name" value="HTH_LacI"/>
    <property type="match status" value="1"/>
</dbReference>
<feature type="domain" description="HTH lacI-type" evidence="4">
    <location>
        <begin position="7"/>
        <end position="61"/>
    </location>
</feature>
<dbReference type="PROSITE" id="PS00356">
    <property type="entry name" value="HTH_LACI_1"/>
    <property type="match status" value="1"/>
</dbReference>
<dbReference type="CDD" id="cd06267">
    <property type="entry name" value="PBP1_LacI_sugar_binding-like"/>
    <property type="match status" value="1"/>
</dbReference>
<keyword evidence="1" id="KW-0805">Transcription regulation</keyword>
<name>A0A2I1M858_9BIFI</name>